<feature type="domain" description="AB hydrolase-1" evidence="1">
    <location>
        <begin position="13"/>
        <end position="123"/>
    </location>
</feature>
<dbReference type="RefSeq" id="WP_306728933.1">
    <property type="nucleotide sequence ID" value="NZ_JAVDDT010000007.1"/>
</dbReference>
<name>A0ABU0W938_9GAMM</name>
<dbReference type="InterPro" id="IPR029058">
    <property type="entry name" value="AB_hydrolase_fold"/>
</dbReference>
<evidence type="ECO:0000259" key="1">
    <source>
        <dbReference type="Pfam" id="PF12697"/>
    </source>
</evidence>
<comment type="caution">
    <text evidence="2">The sequence shown here is derived from an EMBL/GenBank/DDBJ whole genome shotgun (WGS) entry which is preliminary data.</text>
</comment>
<dbReference type="InterPro" id="IPR000073">
    <property type="entry name" value="AB_hydrolase_1"/>
</dbReference>
<keyword evidence="2" id="KW-0378">Hydrolase</keyword>
<dbReference type="PANTHER" id="PTHR37946:SF1">
    <property type="entry name" value="SLL1969 PROTEIN"/>
    <property type="match status" value="1"/>
</dbReference>
<dbReference type="GO" id="GO:0016787">
    <property type="term" value="F:hydrolase activity"/>
    <property type="evidence" value="ECO:0007669"/>
    <property type="project" value="UniProtKB-KW"/>
</dbReference>
<accession>A0ABU0W938</accession>
<dbReference type="Gene3D" id="3.40.50.1820">
    <property type="entry name" value="alpha/beta hydrolase"/>
    <property type="match status" value="1"/>
</dbReference>
<gene>
    <name evidence="2" type="ORF">RBH19_11130</name>
</gene>
<dbReference type="Pfam" id="PF12697">
    <property type="entry name" value="Abhydrolase_6"/>
    <property type="match status" value="1"/>
</dbReference>
<evidence type="ECO:0000313" key="3">
    <source>
        <dbReference type="Proteomes" id="UP001239019"/>
    </source>
</evidence>
<sequence>MPKQQGTQPAETVVFIHGLWMTGMELFYLRRQVREAGYATEQFSYRTLSGTLDENAESLHDFLQTVDGTRIHLVAHSLGGLLTLRLFERYGSVISGRIVFLGSPVRGSQAARATAANRFGEVILGRSGQEGLLEEREPVWSWPNGLGVLAGTRGIGVGVALSELPEPNDGTVAVEETELVGASDYILLDVSHTSMLMSRQVADQIVAFLRDGCFDHG</sequence>
<dbReference type="PANTHER" id="PTHR37946">
    <property type="entry name" value="SLL1969 PROTEIN"/>
    <property type="match status" value="1"/>
</dbReference>
<dbReference type="SUPFAM" id="SSF53474">
    <property type="entry name" value="alpha/beta-Hydrolases"/>
    <property type="match status" value="1"/>
</dbReference>
<dbReference type="EMBL" id="JAVDDT010000007">
    <property type="protein sequence ID" value="MDQ2070433.1"/>
    <property type="molecule type" value="Genomic_DNA"/>
</dbReference>
<protein>
    <submittedName>
        <fullName evidence="2">Alpha/beta hydrolase</fullName>
    </submittedName>
</protein>
<organism evidence="2 3">
    <name type="scientific">Natronospira bacteriovora</name>
    <dbReference type="NCBI Taxonomy" id="3069753"/>
    <lineage>
        <taxon>Bacteria</taxon>
        <taxon>Pseudomonadati</taxon>
        <taxon>Pseudomonadota</taxon>
        <taxon>Gammaproteobacteria</taxon>
        <taxon>Natronospirales</taxon>
        <taxon>Natronospiraceae</taxon>
        <taxon>Natronospira</taxon>
    </lineage>
</organism>
<evidence type="ECO:0000313" key="2">
    <source>
        <dbReference type="EMBL" id="MDQ2070433.1"/>
    </source>
</evidence>
<reference evidence="2 3" key="1">
    <citation type="submission" date="2023-08" db="EMBL/GenBank/DDBJ databases">
        <title>Whole-genome sequencing of halo(alkali)philic microorganisms from hypersaline lakes.</title>
        <authorList>
            <person name="Sorokin D.Y."/>
            <person name="Abbas B."/>
            <person name="Merkel A.Y."/>
        </authorList>
    </citation>
    <scope>NUCLEOTIDE SEQUENCE [LARGE SCALE GENOMIC DNA]</scope>
    <source>
        <strain evidence="2 3">AB-CW4</strain>
    </source>
</reference>
<keyword evidence="3" id="KW-1185">Reference proteome</keyword>
<dbReference type="Proteomes" id="UP001239019">
    <property type="component" value="Unassembled WGS sequence"/>
</dbReference>
<proteinExistence type="predicted"/>